<keyword evidence="1 4" id="KW-0808">Transferase</keyword>
<dbReference type="InterPro" id="IPR050861">
    <property type="entry name" value="Dihydroxyacetone_Kinase"/>
</dbReference>
<evidence type="ECO:0000256" key="1">
    <source>
        <dbReference type="ARBA" id="ARBA00022679"/>
    </source>
</evidence>
<feature type="domain" description="DhaL" evidence="3">
    <location>
        <begin position="6"/>
        <end position="206"/>
    </location>
</feature>
<dbReference type="EMBL" id="AP024718">
    <property type="protein sequence ID" value="BCX88574.1"/>
    <property type="molecule type" value="Genomic_DNA"/>
</dbReference>
<dbReference type="Proteomes" id="UP001321450">
    <property type="component" value="Chromosome"/>
</dbReference>
<dbReference type="FunFam" id="1.25.40.340:FF:000002">
    <property type="entry name" value="Dihydroxyacetone kinase, L subunit"/>
    <property type="match status" value="1"/>
</dbReference>
<dbReference type="KEGG" id="meiy:MIN45_P0943"/>
<reference evidence="5" key="1">
    <citation type="journal article" date="2024" name="Int. J. Syst. Evol. Microbiol.">
        <title>Methylomarinovum tepidoasis sp. nov., a moderately thermophilic methanotroph of the family Methylothermaceae isolated from a deep-sea hydrothermal field.</title>
        <authorList>
            <person name="Hirayama H."/>
            <person name="Takaki Y."/>
            <person name="Abe M."/>
            <person name="Miyazaki M."/>
            <person name="Uematsu K."/>
            <person name="Matsui Y."/>
            <person name="Takai K."/>
        </authorList>
    </citation>
    <scope>NUCLEOTIDE SEQUENCE [LARGE SCALE GENOMIC DNA]</scope>
    <source>
        <strain evidence="5">IN45</strain>
    </source>
</reference>
<evidence type="ECO:0000313" key="4">
    <source>
        <dbReference type="EMBL" id="BCX88574.1"/>
    </source>
</evidence>
<dbReference type="GO" id="GO:0047324">
    <property type="term" value="F:phosphoenolpyruvate-glycerone phosphotransferase activity"/>
    <property type="evidence" value="ECO:0007669"/>
    <property type="project" value="UniProtKB-EC"/>
</dbReference>
<dbReference type="GO" id="GO:0019563">
    <property type="term" value="P:glycerol catabolic process"/>
    <property type="evidence" value="ECO:0007669"/>
    <property type="project" value="TreeGrafter"/>
</dbReference>
<dbReference type="PROSITE" id="PS51480">
    <property type="entry name" value="DHAL"/>
    <property type="match status" value="1"/>
</dbReference>
<keyword evidence="2" id="KW-0418">Kinase</keyword>
<name>A0AAU9CWN6_9GAMM</name>
<dbReference type="NCBIfam" id="TIGR02365">
    <property type="entry name" value="dha_L_ycgS"/>
    <property type="match status" value="1"/>
</dbReference>
<proteinExistence type="predicted"/>
<dbReference type="EC" id="2.7.1.121" evidence="4"/>
<keyword evidence="5" id="KW-1185">Reference proteome</keyword>
<dbReference type="GO" id="GO:0004371">
    <property type="term" value="F:glycerone kinase activity"/>
    <property type="evidence" value="ECO:0007669"/>
    <property type="project" value="InterPro"/>
</dbReference>
<evidence type="ECO:0000256" key="2">
    <source>
        <dbReference type="ARBA" id="ARBA00022777"/>
    </source>
</evidence>
<dbReference type="RefSeq" id="WP_286293734.1">
    <property type="nucleotide sequence ID" value="NZ_AP024718.1"/>
</dbReference>
<dbReference type="AlphaFoldDB" id="A0AAU9CWN6"/>
<dbReference type="InterPro" id="IPR036117">
    <property type="entry name" value="DhaL_dom_sf"/>
</dbReference>
<evidence type="ECO:0000313" key="5">
    <source>
        <dbReference type="Proteomes" id="UP001321450"/>
    </source>
</evidence>
<dbReference type="InterPro" id="IPR004007">
    <property type="entry name" value="DhaL_dom"/>
</dbReference>
<dbReference type="GO" id="GO:0005829">
    <property type="term" value="C:cytosol"/>
    <property type="evidence" value="ECO:0007669"/>
    <property type="project" value="TreeGrafter"/>
</dbReference>
<dbReference type="InterPro" id="IPR012737">
    <property type="entry name" value="DhaK_L_YcgS"/>
</dbReference>
<dbReference type="PANTHER" id="PTHR28629:SF4">
    <property type="entry name" value="TRIOKINASE_FMN CYCLASE"/>
    <property type="match status" value="1"/>
</dbReference>
<sequence>MPATPAVLPELIQAALAAIDAHAEEVTELDRTLGDGDHVTNLQRGLRALLAQSDELAALDDWSQALQKMAMTIMSQIGGASGSLYATLFMTLAKQLKGKAMDLAAFAEAFEAGVEAMKQRGRSDVGEKTMLDTLVPVAAYLKRAAGEGKDLDQVLEEVKAVATEGMESTRDMLATKGRASYLGERARGIVDAGARTSQLMICTIADKLAEKSARH</sequence>
<dbReference type="Gene3D" id="1.25.40.340">
    <property type="match status" value="1"/>
</dbReference>
<dbReference type="PANTHER" id="PTHR28629">
    <property type="entry name" value="TRIOKINASE/FMN CYCLASE"/>
    <property type="match status" value="1"/>
</dbReference>
<evidence type="ECO:0000259" key="3">
    <source>
        <dbReference type="PROSITE" id="PS51480"/>
    </source>
</evidence>
<organism evidence="4 5">
    <name type="scientific">Methylomarinovum tepidoasis</name>
    <dbReference type="NCBI Taxonomy" id="2840183"/>
    <lineage>
        <taxon>Bacteria</taxon>
        <taxon>Pseudomonadati</taxon>
        <taxon>Pseudomonadota</taxon>
        <taxon>Gammaproteobacteria</taxon>
        <taxon>Methylococcales</taxon>
        <taxon>Methylothermaceae</taxon>
        <taxon>Methylomarinovum</taxon>
    </lineage>
</organism>
<accession>A0AAU9CWN6</accession>
<dbReference type="SMART" id="SM01120">
    <property type="entry name" value="Dak2"/>
    <property type="match status" value="1"/>
</dbReference>
<protein>
    <submittedName>
        <fullName evidence="4">Phosphoenolpyruvate---glycerone phosphotransferase subunit DhaL</fullName>
        <ecNumber evidence="4">2.7.1.121</ecNumber>
    </submittedName>
</protein>
<dbReference type="SUPFAM" id="SSF101473">
    <property type="entry name" value="DhaL-like"/>
    <property type="match status" value="1"/>
</dbReference>
<dbReference type="Pfam" id="PF02734">
    <property type="entry name" value="Dak2"/>
    <property type="match status" value="1"/>
</dbReference>
<gene>
    <name evidence="4" type="ORF">MIN45_P0943</name>
</gene>